<protein>
    <submittedName>
        <fullName evidence="1">Uncharacterized protein</fullName>
    </submittedName>
</protein>
<reference evidence="1" key="1">
    <citation type="submission" date="2014-09" db="EMBL/GenBank/DDBJ databases">
        <authorList>
            <person name="Magalhaes I.L.F."/>
            <person name="Oliveira U."/>
            <person name="Santos F.R."/>
            <person name="Vidigal T.H.D.A."/>
            <person name="Brescovit A.D."/>
            <person name="Santos A.J."/>
        </authorList>
    </citation>
    <scope>NUCLEOTIDE SEQUENCE</scope>
    <source>
        <tissue evidence="1">Shoot tissue taken approximately 20 cm above the soil surface</tissue>
    </source>
</reference>
<name>A0A0A9GC97_ARUDO</name>
<dbReference type="AlphaFoldDB" id="A0A0A9GC97"/>
<organism evidence="1">
    <name type="scientific">Arundo donax</name>
    <name type="common">Giant reed</name>
    <name type="synonym">Donax arundinaceus</name>
    <dbReference type="NCBI Taxonomy" id="35708"/>
    <lineage>
        <taxon>Eukaryota</taxon>
        <taxon>Viridiplantae</taxon>
        <taxon>Streptophyta</taxon>
        <taxon>Embryophyta</taxon>
        <taxon>Tracheophyta</taxon>
        <taxon>Spermatophyta</taxon>
        <taxon>Magnoliopsida</taxon>
        <taxon>Liliopsida</taxon>
        <taxon>Poales</taxon>
        <taxon>Poaceae</taxon>
        <taxon>PACMAD clade</taxon>
        <taxon>Arundinoideae</taxon>
        <taxon>Arundineae</taxon>
        <taxon>Arundo</taxon>
    </lineage>
</organism>
<reference evidence="1" key="2">
    <citation type="journal article" date="2015" name="Data Brief">
        <title>Shoot transcriptome of the giant reed, Arundo donax.</title>
        <authorList>
            <person name="Barrero R.A."/>
            <person name="Guerrero F.D."/>
            <person name="Moolhuijzen P."/>
            <person name="Goolsby J.A."/>
            <person name="Tidwell J."/>
            <person name="Bellgard S.E."/>
            <person name="Bellgard M.I."/>
        </authorList>
    </citation>
    <scope>NUCLEOTIDE SEQUENCE</scope>
    <source>
        <tissue evidence="1">Shoot tissue taken approximately 20 cm above the soil surface</tissue>
    </source>
</reference>
<evidence type="ECO:0000313" key="1">
    <source>
        <dbReference type="EMBL" id="JAE20156.1"/>
    </source>
</evidence>
<dbReference type="EMBL" id="GBRH01177740">
    <property type="protein sequence ID" value="JAE20156.1"/>
    <property type="molecule type" value="Transcribed_RNA"/>
</dbReference>
<proteinExistence type="predicted"/>
<accession>A0A0A9GC97</accession>
<sequence length="48" mass="5470">MSCSPSGLEEIINYTCPPDPEDISSGSYHWHRNLDLGCPLKWTRSSWC</sequence>